<protein>
    <submittedName>
        <fullName evidence="1">1242_t:CDS:1</fullName>
    </submittedName>
</protein>
<organism evidence="1 2">
    <name type="scientific">Scutellospora calospora</name>
    <dbReference type="NCBI Taxonomy" id="85575"/>
    <lineage>
        <taxon>Eukaryota</taxon>
        <taxon>Fungi</taxon>
        <taxon>Fungi incertae sedis</taxon>
        <taxon>Mucoromycota</taxon>
        <taxon>Glomeromycotina</taxon>
        <taxon>Glomeromycetes</taxon>
        <taxon>Diversisporales</taxon>
        <taxon>Gigasporaceae</taxon>
        <taxon>Scutellospora</taxon>
    </lineage>
</organism>
<name>A0ACA9N5Q4_9GLOM</name>
<gene>
    <name evidence="1" type="ORF">SCALOS_LOCUS8156</name>
</gene>
<feature type="non-terminal residue" evidence="1">
    <location>
        <position position="159"/>
    </location>
</feature>
<reference evidence="1" key="1">
    <citation type="submission" date="2021-06" db="EMBL/GenBank/DDBJ databases">
        <authorList>
            <person name="Kallberg Y."/>
            <person name="Tangrot J."/>
            <person name="Rosling A."/>
        </authorList>
    </citation>
    <scope>NUCLEOTIDE SEQUENCE</scope>
    <source>
        <strain evidence="1">AU212A</strain>
    </source>
</reference>
<keyword evidence="2" id="KW-1185">Reference proteome</keyword>
<comment type="caution">
    <text evidence="1">The sequence shown here is derived from an EMBL/GenBank/DDBJ whole genome shotgun (WGS) entry which is preliminary data.</text>
</comment>
<dbReference type="Proteomes" id="UP000789860">
    <property type="component" value="Unassembled WGS sequence"/>
</dbReference>
<evidence type="ECO:0000313" key="1">
    <source>
        <dbReference type="EMBL" id="CAG8636428.1"/>
    </source>
</evidence>
<sequence length="159" mass="18277">LSRPDNTSSCLFLYPIRIGMKTLTTINNKDFIVTVVQENNNFKPGYICQSDGIYSDICESSTMAITSVYQRIFAVATKYAGPLVMGFDQHIISNQLLFDITFRPFSFKLDKINLLIFGIGKSKNSEWNYGGEEYKSLFIWNYQKSRSLFVQEFEDNKAI</sequence>
<dbReference type="EMBL" id="CAJVPM010020737">
    <property type="protein sequence ID" value="CAG8636428.1"/>
    <property type="molecule type" value="Genomic_DNA"/>
</dbReference>
<proteinExistence type="predicted"/>
<accession>A0ACA9N5Q4</accession>
<feature type="non-terminal residue" evidence="1">
    <location>
        <position position="1"/>
    </location>
</feature>
<evidence type="ECO:0000313" key="2">
    <source>
        <dbReference type="Proteomes" id="UP000789860"/>
    </source>
</evidence>